<dbReference type="InterPro" id="IPR044645">
    <property type="entry name" value="DG1/EMB2279-like"/>
</dbReference>
<dbReference type="PROSITE" id="PS51375">
    <property type="entry name" value="PPR"/>
    <property type="match status" value="3"/>
</dbReference>
<evidence type="ECO:0000259" key="5">
    <source>
        <dbReference type="Pfam" id="PF17177"/>
    </source>
</evidence>
<dbReference type="EMBL" id="CM027680">
    <property type="protein sequence ID" value="KAG0550570.1"/>
    <property type="molecule type" value="Genomic_DNA"/>
</dbReference>
<proteinExistence type="predicted"/>
<feature type="compositionally biased region" description="Polar residues" evidence="4">
    <location>
        <begin position="9"/>
        <end position="24"/>
    </location>
</feature>
<dbReference type="Pfam" id="PF17177">
    <property type="entry name" value="PPR_long"/>
    <property type="match status" value="1"/>
</dbReference>
<organism evidence="6 7">
    <name type="scientific">Sorghum bicolor</name>
    <name type="common">Sorghum</name>
    <name type="synonym">Sorghum vulgare</name>
    <dbReference type="NCBI Taxonomy" id="4558"/>
    <lineage>
        <taxon>Eukaryota</taxon>
        <taxon>Viridiplantae</taxon>
        <taxon>Streptophyta</taxon>
        <taxon>Embryophyta</taxon>
        <taxon>Tracheophyta</taxon>
        <taxon>Spermatophyta</taxon>
        <taxon>Magnoliopsida</taxon>
        <taxon>Liliopsida</taxon>
        <taxon>Poales</taxon>
        <taxon>Poaceae</taxon>
        <taxon>PACMAD clade</taxon>
        <taxon>Panicoideae</taxon>
        <taxon>Andropogonodae</taxon>
        <taxon>Andropogoneae</taxon>
        <taxon>Sorghinae</taxon>
        <taxon>Sorghum</taxon>
    </lineage>
</organism>
<dbReference type="InterPro" id="IPR033443">
    <property type="entry name" value="PROP1-like_PPR_dom"/>
</dbReference>
<feature type="repeat" description="PPR" evidence="3">
    <location>
        <begin position="373"/>
        <end position="407"/>
    </location>
</feature>
<dbReference type="PANTHER" id="PTHR46935">
    <property type="entry name" value="OS01G0674700 PROTEIN"/>
    <property type="match status" value="1"/>
</dbReference>
<protein>
    <recommendedName>
        <fullName evidence="5">PROP1-like PPR domain-containing protein</fullName>
    </recommendedName>
</protein>
<feature type="repeat" description="PPR" evidence="3">
    <location>
        <begin position="443"/>
        <end position="477"/>
    </location>
</feature>
<dbReference type="Proteomes" id="UP000807115">
    <property type="component" value="Chromosome 1"/>
</dbReference>
<keyword evidence="2" id="KW-0809">Transit peptide</keyword>
<dbReference type="GO" id="GO:0009658">
    <property type="term" value="P:chloroplast organization"/>
    <property type="evidence" value="ECO:0007669"/>
    <property type="project" value="InterPro"/>
</dbReference>
<comment type="caution">
    <text evidence="6">The sequence shown here is derived from an EMBL/GenBank/DDBJ whole genome shotgun (WGS) entry which is preliminary data.</text>
</comment>
<feature type="repeat" description="PPR" evidence="3">
    <location>
        <begin position="408"/>
        <end position="442"/>
    </location>
</feature>
<feature type="domain" description="PROP1-like PPR" evidence="5">
    <location>
        <begin position="376"/>
        <end position="476"/>
    </location>
</feature>
<evidence type="ECO:0000256" key="1">
    <source>
        <dbReference type="ARBA" id="ARBA00022737"/>
    </source>
</evidence>
<dbReference type="FunFam" id="1.25.40.10:FF:001984">
    <property type="entry name" value="Embryo specific2"/>
    <property type="match status" value="1"/>
</dbReference>
<dbReference type="AlphaFoldDB" id="A0A921V0W5"/>
<evidence type="ECO:0000313" key="6">
    <source>
        <dbReference type="EMBL" id="KAG0550570.1"/>
    </source>
</evidence>
<evidence type="ECO:0000313" key="7">
    <source>
        <dbReference type="Proteomes" id="UP000807115"/>
    </source>
</evidence>
<dbReference type="Gene3D" id="1.25.40.10">
    <property type="entry name" value="Tetratricopeptide repeat domain"/>
    <property type="match status" value="3"/>
</dbReference>
<feature type="region of interest" description="Disordered" evidence="4">
    <location>
        <begin position="1"/>
        <end position="69"/>
    </location>
</feature>
<keyword evidence="1" id="KW-0677">Repeat</keyword>
<dbReference type="Pfam" id="PF01535">
    <property type="entry name" value="PPR"/>
    <property type="match status" value="1"/>
</dbReference>
<evidence type="ECO:0000256" key="4">
    <source>
        <dbReference type="SAM" id="MobiDB-lite"/>
    </source>
</evidence>
<accession>A0A921V0W5</accession>
<evidence type="ECO:0000256" key="3">
    <source>
        <dbReference type="PROSITE-ProRule" id="PRU00708"/>
    </source>
</evidence>
<reference evidence="6" key="2">
    <citation type="submission" date="2020-10" db="EMBL/GenBank/DDBJ databases">
        <authorList>
            <person name="Cooper E.A."/>
            <person name="Brenton Z.W."/>
            <person name="Flinn B.S."/>
            <person name="Jenkins J."/>
            <person name="Shu S."/>
            <person name="Flowers D."/>
            <person name="Luo F."/>
            <person name="Wang Y."/>
            <person name="Xia P."/>
            <person name="Barry K."/>
            <person name="Daum C."/>
            <person name="Lipzen A."/>
            <person name="Yoshinaga Y."/>
            <person name="Schmutz J."/>
            <person name="Saski C."/>
            <person name="Vermerris W."/>
            <person name="Kresovich S."/>
        </authorList>
    </citation>
    <scope>NUCLEOTIDE SEQUENCE</scope>
</reference>
<dbReference type="PANTHER" id="PTHR46935:SF2">
    <property type="entry name" value="PENTACOTRIPEPTIDE-REPEAT REGION OF PRORP DOMAIN-CONTAINING PROTEIN"/>
    <property type="match status" value="1"/>
</dbReference>
<reference evidence="6" key="1">
    <citation type="journal article" date="2019" name="BMC Genomics">
        <title>A new reference genome for Sorghum bicolor reveals high levels of sequence similarity between sweet and grain genotypes: implications for the genetics of sugar metabolism.</title>
        <authorList>
            <person name="Cooper E.A."/>
            <person name="Brenton Z.W."/>
            <person name="Flinn B.S."/>
            <person name="Jenkins J."/>
            <person name="Shu S."/>
            <person name="Flowers D."/>
            <person name="Luo F."/>
            <person name="Wang Y."/>
            <person name="Xia P."/>
            <person name="Barry K."/>
            <person name="Daum C."/>
            <person name="Lipzen A."/>
            <person name="Yoshinaga Y."/>
            <person name="Schmutz J."/>
            <person name="Saski C."/>
            <person name="Vermerris W."/>
            <person name="Kresovich S."/>
        </authorList>
    </citation>
    <scope>NUCLEOTIDE SEQUENCE</scope>
</reference>
<dbReference type="InterPro" id="IPR002885">
    <property type="entry name" value="PPR_rpt"/>
</dbReference>
<name>A0A921V0W5_SORBI</name>
<dbReference type="Pfam" id="PF13812">
    <property type="entry name" value="PPR_3"/>
    <property type="match status" value="1"/>
</dbReference>
<dbReference type="InterPro" id="IPR011990">
    <property type="entry name" value="TPR-like_helical_dom_sf"/>
</dbReference>
<sequence>MKTVGRCLSLSSVKRNPHSRSPAQSHPAMAVSSPPPPRFHLSLHLQDPTGRNPPPSSGKKSRPAPTTETLRRRLLRRGVSPTPKVLHTIRKKEALKALRRARKDTAAAAAAAASLNPCGEEIGAEDEEEARFRAAAAEYRALVGRPWDAGARGVAPPRGWDAEEGGLEGLREMLVARRGDVFRWLLDDDIEADAAERKQQKRPGTGWDVDAEEEERRIQLLVSRLNGDYLSFRDWRLTRMMKKADIIYSEDNLLRILDGLEARGNWRQALAVIEWVYNENSYRHRKSRFVYTKLLSVLGKSLRATEALRVFTIMRRDPQIYPDMPAYHSIAVTLGRAGLLKELIKIIEYMRQKPSKRVMNMRRKGWDPSLEPDVLVYNSVLNACVLSQQWKGVFWVFQQMRISGLPPTGATFGLAMEVMLKAKKYDFVQKFYEKMQKNGVPPRAITYKVLVRAFWEQGKINEAVEAVNDMEQRGVVGAASVYYELACCLCNNGRWRDAMLQVEKLKQLPLTKPLEYTFTGMILASFNGGYIYDCISIFESMKDHCTPNIGTVNVMLKVYGRCDMFGKAKDLFETTKACFSNSQTYIHEHSSLKADTYTYSSMLEASASAQQWEYFEYVYREMVLSHHCLDQSKYSWLLIKACRAGKSNLLEHALDSILERGEIPDVQLITELICQSIAHRDYRRTLQLLNIMTEASIKMKEVEWVYLLQKNVYQFNIDALEGFIKYLSTSGTINADPALGLVRALESQCGITLVKGPYLLTDDTTTQQCGLSLLESEDKYASSSLAKQDQLTCENLCTDIILDVPDSDREIPQFGVSVVMSRDISLSGQRLEDKHEHSDLGQQRPQVSAIDEVLDSMNPYGVNSYEEMPSASEILELWEQERINGMFAQKTESRTTLLRG</sequence>
<gene>
    <name evidence="6" type="ORF">BDA96_01G349600</name>
</gene>
<dbReference type="FunFam" id="1.25.40.10:FF:001105">
    <property type="entry name" value="Pentatricopeptide repeat-containing protein, chloroplastic"/>
    <property type="match status" value="1"/>
</dbReference>
<evidence type="ECO:0000256" key="2">
    <source>
        <dbReference type="ARBA" id="ARBA00022946"/>
    </source>
</evidence>